<evidence type="ECO:0000313" key="8">
    <source>
        <dbReference type="EMBL" id="HIX61022.1"/>
    </source>
</evidence>
<feature type="transmembrane region" description="Helical" evidence="7">
    <location>
        <begin position="153"/>
        <end position="175"/>
    </location>
</feature>
<dbReference type="Proteomes" id="UP000824248">
    <property type="component" value="Unassembled WGS sequence"/>
</dbReference>
<evidence type="ECO:0000256" key="7">
    <source>
        <dbReference type="SAM" id="Phobius"/>
    </source>
</evidence>
<dbReference type="AlphaFoldDB" id="A0A9D1WMX6"/>
<reference evidence="8" key="1">
    <citation type="journal article" date="2021" name="PeerJ">
        <title>Extensive microbial diversity within the chicken gut microbiome revealed by metagenomics and culture.</title>
        <authorList>
            <person name="Gilroy R."/>
            <person name="Ravi A."/>
            <person name="Getino M."/>
            <person name="Pursley I."/>
            <person name="Horton D.L."/>
            <person name="Alikhan N.F."/>
            <person name="Baker D."/>
            <person name="Gharbi K."/>
            <person name="Hall N."/>
            <person name="Watson M."/>
            <person name="Adriaenssens E.M."/>
            <person name="Foster-Nyarko E."/>
            <person name="Jarju S."/>
            <person name="Secka A."/>
            <person name="Antonio M."/>
            <person name="Oren A."/>
            <person name="Chaudhuri R.R."/>
            <person name="La Ragione R."/>
            <person name="Hildebrand F."/>
            <person name="Pallen M.J."/>
        </authorList>
    </citation>
    <scope>NUCLEOTIDE SEQUENCE</scope>
    <source>
        <strain evidence="8">1193</strain>
    </source>
</reference>
<evidence type="ECO:0000256" key="5">
    <source>
        <dbReference type="ARBA" id="ARBA00023136"/>
    </source>
</evidence>
<evidence type="ECO:0000256" key="2">
    <source>
        <dbReference type="ARBA" id="ARBA00022475"/>
    </source>
</evidence>
<evidence type="ECO:0000256" key="3">
    <source>
        <dbReference type="ARBA" id="ARBA00022692"/>
    </source>
</evidence>
<feature type="transmembrane region" description="Helical" evidence="7">
    <location>
        <begin position="42"/>
        <end position="63"/>
    </location>
</feature>
<feature type="transmembrane region" description="Helical" evidence="7">
    <location>
        <begin position="12"/>
        <end position="30"/>
    </location>
</feature>
<dbReference type="Pfam" id="PF09678">
    <property type="entry name" value="Caa3_CtaG"/>
    <property type="match status" value="1"/>
</dbReference>
<organism evidence="8 9">
    <name type="scientific">Candidatus Halomonas stercoripullorum</name>
    <dbReference type="NCBI Taxonomy" id="2838617"/>
    <lineage>
        <taxon>Bacteria</taxon>
        <taxon>Pseudomonadati</taxon>
        <taxon>Pseudomonadota</taxon>
        <taxon>Gammaproteobacteria</taxon>
        <taxon>Oceanospirillales</taxon>
        <taxon>Halomonadaceae</taxon>
        <taxon>Halomonas</taxon>
    </lineage>
</organism>
<evidence type="ECO:0000313" key="9">
    <source>
        <dbReference type="Proteomes" id="UP000824248"/>
    </source>
</evidence>
<keyword evidence="2" id="KW-1003">Cell membrane</keyword>
<feature type="transmembrane region" description="Helical" evidence="7">
    <location>
        <begin position="187"/>
        <end position="210"/>
    </location>
</feature>
<name>A0A9D1WMX6_9GAMM</name>
<evidence type="ECO:0000256" key="1">
    <source>
        <dbReference type="ARBA" id="ARBA00004651"/>
    </source>
</evidence>
<reference evidence="8" key="2">
    <citation type="submission" date="2021-04" db="EMBL/GenBank/DDBJ databases">
        <authorList>
            <person name="Gilroy R."/>
        </authorList>
    </citation>
    <scope>NUCLEOTIDE SEQUENCE</scope>
    <source>
        <strain evidence="8">1193</strain>
    </source>
</reference>
<feature type="transmembrane region" description="Helical" evidence="7">
    <location>
        <begin position="230"/>
        <end position="249"/>
    </location>
</feature>
<accession>A0A9D1WMX6</accession>
<evidence type="ECO:0000256" key="6">
    <source>
        <dbReference type="SAM" id="MobiDB-lite"/>
    </source>
</evidence>
<feature type="region of interest" description="Disordered" evidence="6">
    <location>
        <begin position="259"/>
        <end position="289"/>
    </location>
</feature>
<keyword evidence="3 7" id="KW-0812">Transmembrane</keyword>
<protein>
    <submittedName>
        <fullName evidence="8">Cytochrome c oxidase assembly protein</fullName>
    </submittedName>
</protein>
<evidence type="ECO:0000256" key="4">
    <source>
        <dbReference type="ARBA" id="ARBA00022989"/>
    </source>
</evidence>
<dbReference type="GO" id="GO:0005886">
    <property type="term" value="C:plasma membrane"/>
    <property type="evidence" value="ECO:0007669"/>
    <property type="project" value="UniProtKB-SubCell"/>
</dbReference>
<feature type="transmembrane region" description="Helical" evidence="7">
    <location>
        <begin position="120"/>
        <end position="141"/>
    </location>
</feature>
<dbReference type="EMBL" id="DXFC01000061">
    <property type="protein sequence ID" value="HIX61022.1"/>
    <property type="molecule type" value="Genomic_DNA"/>
</dbReference>
<sequence>MPAHEGPTQLPWLPLILLSLLMLGYLLAAGRQRRQGNGWSGHRCALFVLGSVVLGAAVAPPVMSWAHHDLRGHMLLHLVMGMLAPLAWVLAAPVTLLLRSLPRPGARFIAVLLRSLPIRLVSHPVGAMLLNIGGMYLLYLTPLYTLSLRSEALHYWVHLHFLIAGYLFCWSILAGPDASPHRLSLRFRLGVLFLAMATHALLGKLMYGYLQPHGTGHSMEQIQAAAQLMYYGGDLAEVLLAIVLLLVWLRTPVERREPLFRAGQPSPQRPPAPPRQAGHPACTITPTPPVHASGTGYIEDMLEILHKARIPRYRLAR</sequence>
<feature type="transmembrane region" description="Helical" evidence="7">
    <location>
        <begin position="75"/>
        <end position="99"/>
    </location>
</feature>
<comment type="caution">
    <text evidence="8">The sequence shown here is derived from an EMBL/GenBank/DDBJ whole genome shotgun (WGS) entry which is preliminary data.</text>
</comment>
<dbReference type="InterPro" id="IPR019108">
    <property type="entry name" value="Caa3_assmbl_CtaG-rel"/>
</dbReference>
<gene>
    <name evidence="8" type="ORF">H9854_02150</name>
</gene>
<keyword evidence="4 7" id="KW-1133">Transmembrane helix</keyword>
<comment type="subcellular location">
    <subcellularLocation>
        <location evidence="1">Cell membrane</location>
        <topology evidence="1">Multi-pass membrane protein</topology>
    </subcellularLocation>
</comment>
<keyword evidence="5 7" id="KW-0472">Membrane</keyword>
<proteinExistence type="predicted"/>